<name>A0ABP0SSZ6_9DINO</name>
<dbReference type="InterPro" id="IPR000114">
    <property type="entry name" value="Ribosomal_uL16_bact-type"/>
</dbReference>
<dbReference type="InterPro" id="IPR047873">
    <property type="entry name" value="Ribosomal_uL16"/>
</dbReference>
<proteinExistence type="inferred from homology"/>
<dbReference type="Gene3D" id="3.90.1170.10">
    <property type="entry name" value="Ribosomal protein L10e/L16"/>
    <property type="match status" value="1"/>
</dbReference>
<organism evidence="6 7">
    <name type="scientific">Durusdinium trenchii</name>
    <dbReference type="NCBI Taxonomy" id="1381693"/>
    <lineage>
        <taxon>Eukaryota</taxon>
        <taxon>Sar</taxon>
        <taxon>Alveolata</taxon>
        <taxon>Dinophyceae</taxon>
        <taxon>Suessiales</taxon>
        <taxon>Symbiodiniaceae</taxon>
        <taxon>Durusdinium</taxon>
    </lineage>
</organism>
<dbReference type="PANTHER" id="PTHR12220:SF13">
    <property type="entry name" value="LARGE RIBOSOMAL SUBUNIT PROTEIN UL16M"/>
    <property type="match status" value="1"/>
</dbReference>
<evidence type="ECO:0000313" key="6">
    <source>
        <dbReference type="EMBL" id="CAK9115336.1"/>
    </source>
</evidence>
<sequence length="170" mass="19551">MPPPIRYKPPLPVRFKVPKGNILPLKPNEPDIQLGKTLVAAKPHRITADQIEIGRRILRRFLGRKGDFLVNVHATYSVTRKPHGVKMGQGKGNIEFFVAKVPAGRVMFKIPSLNPIPGYNPSFRAFREIADQMPMATKFRQQYNDFGDLSKRRRFVMQHMMTMFDFLCLC</sequence>
<evidence type="ECO:0008006" key="8">
    <source>
        <dbReference type="Google" id="ProtNLM"/>
    </source>
</evidence>
<evidence type="ECO:0000313" key="5">
    <source>
        <dbReference type="EMBL" id="CAK9114702.1"/>
    </source>
</evidence>
<keyword evidence="2 4" id="KW-0689">Ribosomal protein</keyword>
<dbReference type="Pfam" id="PF00252">
    <property type="entry name" value="Ribosomal_L16"/>
    <property type="match status" value="1"/>
</dbReference>
<gene>
    <name evidence="5" type="ORF">CCMP2556_LOCUS53035</name>
    <name evidence="6" type="ORF">CCMP2556_LOCUS53311</name>
</gene>
<comment type="caution">
    <text evidence="6">The sequence shown here is derived from an EMBL/GenBank/DDBJ whole genome shotgun (WGS) entry which is preliminary data.</text>
</comment>
<keyword evidence="7" id="KW-1185">Reference proteome</keyword>
<dbReference type="SUPFAM" id="SSF54686">
    <property type="entry name" value="Ribosomal protein L16p/L10e"/>
    <property type="match status" value="1"/>
</dbReference>
<dbReference type="Proteomes" id="UP001642484">
    <property type="component" value="Unassembled WGS sequence"/>
</dbReference>
<evidence type="ECO:0000256" key="4">
    <source>
        <dbReference type="RuleBase" id="RU004413"/>
    </source>
</evidence>
<dbReference type="InterPro" id="IPR036920">
    <property type="entry name" value="Ribosomal_uL16_sf"/>
</dbReference>
<evidence type="ECO:0000256" key="2">
    <source>
        <dbReference type="ARBA" id="ARBA00022980"/>
    </source>
</evidence>
<reference evidence="6 7" key="1">
    <citation type="submission" date="2024-02" db="EMBL/GenBank/DDBJ databases">
        <authorList>
            <person name="Chen Y."/>
            <person name="Shah S."/>
            <person name="Dougan E. K."/>
            <person name="Thang M."/>
            <person name="Chan C."/>
        </authorList>
    </citation>
    <scope>NUCLEOTIDE SEQUENCE [LARGE SCALE GENOMIC DNA]</scope>
</reference>
<dbReference type="PRINTS" id="PR00060">
    <property type="entry name" value="RIBOSOMALL16"/>
</dbReference>
<dbReference type="EMBL" id="CAXAMN010028139">
    <property type="protein sequence ID" value="CAK9115336.1"/>
    <property type="molecule type" value="Genomic_DNA"/>
</dbReference>
<dbReference type="EMBL" id="CAXAMN010028028">
    <property type="protein sequence ID" value="CAK9114702.1"/>
    <property type="molecule type" value="Genomic_DNA"/>
</dbReference>
<evidence type="ECO:0000313" key="7">
    <source>
        <dbReference type="Proteomes" id="UP001642484"/>
    </source>
</evidence>
<keyword evidence="3 4" id="KW-0687">Ribonucleoprotein</keyword>
<protein>
    <recommendedName>
        <fullName evidence="8">Ribosomal protein L16</fullName>
    </recommendedName>
</protein>
<evidence type="ECO:0000256" key="3">
    <source>
        <dbReference type="ARBA" id="ARBA00023274"/>
    </source>
</evidence>
<evidence type="ECO:0000256" key="1">
    <source>
        <dbReference type="ARBA" id="ARBA00008931"/>
    </source>
</evidence>
<accession>A0ABP0SSZ6</accession>
<comment type="similarity">
    <text evidence="1 4">Belongs to the universal ribosomal protein uL16 family.</text>
</comment>
<dbReference type="PANTHER" id="PTHR12220">
    <property type="entry name" value="50S/60S RIBOSOMAL PROTEIN L16"/>
    <property type="match status" value="1"/>
</dbReference>